<evidence type="ECO:0000256" key="1">
    <source>
        <dbReference type="SAM" id="Phobius"/>
    </source>
</evidence>
<dbReference type="InterPro" id="IPR023833">
    <property type="entry name" value="Signal_pept_SipW-depend-type"/>
</dbReference>
<evidence type="ECO:0000313" key="3">
    <source>
        <dbReference type="EMBL" id="MBX0324333.1"/>
    </source>
</evidence>
<keyword evidence="1" id="KW-1133">Transmembrane helix</keyword>
<dbReference type="CDD" id="cd00198">
    <property type="entry name" value="vWFA"/>
    <property type="match status" value="1"/>
</dbReference>
<dbReference type="SUPFAM" id="SSF53300">
    <property type="entry name" value="vWA-like"/>
    <property type="match status" value="1"/>
</dbReference>
<dbReference type="InterPro" id="IPR006311">
    <property type="entry name" value="TAT_signal"/>
</dbReference>
<dbReference type="EMBL" id="RKLR01000006">
    <property type="protein sequence ID" value="MBX0324333.1"/>
    <property type="molecule type" value="Genomic_DNA"/>
</dbReference>
<keyword evidence="4" id="KW-1185">Reference proteome</keyword>
<dbReference type="AlphaFoldDB" id="A0AAW4PTL3"/>
<accession>A0AAW4PTL3</accession>
<dbReference type="Gene3D" id="3.40.50.410">
    <property type="entry name" value="von Willebrand factor, type A domain"/>
    <property type="match status" value="1"/>
</dbReference>
<gene>
    <name evidence="3" type="ORF">EGH21_14985</name>
</gene>
<dbReference type="Pfam" id="PF00092">
    <property type="entry name" value="VWA"/>
    <property type="match status" value="1"/>
</dbReference>
<feature type="domain" description="VWFA" evidence="2">
    <location>
        <begin position="259"/>
        <end position="434"/>
    </location>
</feature>
<dbReference type="InterPro" id="IPR036465">
    <property type="entry name" value="vWFA_dom_sf"/>
</dbReference>
<proteinExistence type="predicted"/>
<evidence type="ECO:0000259" key="2">
    <source>
        <dbReference type="PROSITE" id="PS50234"/>
    </source>
</evidence>
<keyword evidence="1" id="KW-0472">Membrane</keyword>
<feature type="transmembrane region" description="Helical" evidence="1">
    <location>
        <begin position="12"/>
        <end position="34"/>
    </location>
</feature>
<dbReference type="SMART" id="SM00327">
    <property type="entry name" value="VWA"/>
    <property type="match status" value="1"/>
</dbReference>
<dbReference type="InterPro" id="IPR002035">
    <property type="entry name" value="VWF_A"/>
</dbReference>
<dbReference type="PROSITE" id="PS51318">
    <property type="entry name" value="TAT"/>
    <property type="match status" value="1"/>
</dbReference>
<dbReference type="NCBIfam" id="TIGR04088">
    <property type="entry name" value="cognate_SipW"/>
    <property type="match status" value="1"/>
</dbReference>
<comment type="caution">
    <text evidence="3">The sequence shown here is derived from an EMBL/GenBank/DDBJ whole genome shotgun (WGS) entry which is preliminary data.</text>
</comment>
<dbReference type="RefSeq" id="WP_220619290.1">
    <property type="nucleotide sequence ID" value="NZ_RKLR01000006.1"/>
</dbReference>
<protein>
    <submittedName>
        <fullName evidence="3">VWA domain-containing protein</fullName>
    </submittedName>
</protein>
<name>A0AAW4PTL3_9EURY</name>
<keyword evidence="1" id="KW-0812">Transmembrane</keyword>
<sequence length="539" mass="58382">MTDKFELSRRKVLGGLGTIGVASAGAGLGTTAFFSDTESFDGNQLTAGSLDLKVDWEEHYSDWSEDESKNLNYDVKMSAPSDTSNWVGLPNPSDPLIWVHRDDLGTFMDNTSIEAYPDDDDDGIQDDLEQYDACDDFADTPEDLDPRIQNALRTKNDDTLMEDKDGNVVPAPLVNLHDVKPGDFGELTLSFHLCDNPGYVWLNGELVSASENGHTEPERKDPDEMSGTVELLDAIQTQLWYDEDGDNVFEPGRQGQPICVQLVLDASGSMAGDRNTQAKNAANLLADEILDANPDNRVGVTYFGENNQNARVVQTVTDDGTAVENAIDGLPAEDGTPIGDGIEAADEDLANCPSDAFTTQIVITDGQHNLGTDPSEAANDVTGSDSDDYTDEIFAVGTGGATESSLAEFARPADQGHIFFTGEANELVDLLAQISQILVGEQEFFRGTLRELLEAVGTDFGIPLDGNRSTAYDEVDSNKLPNSGDDPNRECFVNSTNNFIGLSWWLPVDHANEIQTDTVSFDLGFYTEQCRHNSGAGQA</sequence>
<evidence type="ECO:0000313" key="4">
    <source>
        <dbReference type="Proteomes" id="UP001430377"/>
    </source>
</evidence>
<reference evidence="3 4" key="1">
    <citation type="submission" date="2021-06" db="EMBL/GenBank/DDBJ databases">
        <title>Halomicroarcula sp. a new haloarchaeum isolated from saline soil.</title>
        <authorList>
            <person name="Duran-Viseras A."/>
            <person name="Sanchez-Porro C."/>
            <person name="Ventosa A."/>
        </authorList>
    </citation>
    <scope>NUCLEOTIDE SEQUENCE [LARGE SCALE GENOMIC DNA]</scope>
    <source>
        <strain evidence="3 4">F13</strain>
    </source>
</reference>
<dbReference type="PROSITE" id="PS50234">
    <property type="entry name" value="VWFA"/>
    <property type="match status" value="1"/>
</dbReference>
<dbReference type="Proteomes" id="UP001430377">
    <property type="component" value="Unassembled WGS sequence"/>
</dbReference>
<organism evidence="3 4">
    <name type="scientific">Haloarcula rubra</name>
    <dbReference type="NCBI Taxonomy" id="2487747"/>
    <lineage>
        <taxon>Archaea</taxon>
        <taxon>Methanobacteriati</taxon>
        <taxon>Methanobacteriota</taxon>
        <taxon>Stenosarchaea group</taxon>
        <taxon>Halobacteria</taxon>
        <taxon>Halobacteriales</taxon>
        <taxon>Haloarculaceae</taxon>
        <taxon>Haloarcula</taxon>
    </lineage>
</organism>